<evidence type="ECO:0000256" key="1">
    <source>
        <dbReference type="SAM" id="MobiDB-lite"/>
    </source>
</evidence>
<feature type="compositionally biased region" description="Low complexity" evidence="1">
    <location>
        <begin position="65"/>
        <end position="74"/>
    </location>
</feature>
<feature type="compositionally biased region" description="Basic and acidic residues" evidence="1">
    <location>
        <begin position="106"/>
        <end position="120"/>
    </location>
</feature>
<feature type="compositionally biased region" description="Polar residues" evidence="1">
    <location>
        <begin position="14"/>
        <end position="24"/>
    </location>
</feature>
<evidence type="ECO:0000313" key="2">
    <source>
        <dbReference type="EMBL" id="CAA0838805.1"/>
    </source>
</evidence>
<dbReference type="EMBL" id="CACSLK010031421">
    <property type="protein sequence ID" value="CAA0838805.1"/>
    <property type="molecule type" value="Genomic_DNA"/>
</dbReference>
<organism evidence="2 3">
    <name type="scientific">Striga hermonthica</name>
    <name type="common">Purple witchweed</name>
    <name type="synonym">Buchnera hermonthica</name>
    <dbReference type="NCBI Taxonomy" id="68872"/>
    <lineage>
        <taxon>Eukaryota</taxon>
        <taxon>Viridiplantae</taxon>
        <taxon>Streptophyta</taxon>
        <taxon>Embryophyta</taxon>
        <taxon>Tracheophyta</taxon>
        <taxon>Spermatophyta</taxon>
        <taxon>Magnoliopsida</taxon>
        <taxon>eudicotyledons</taxon>
        <taxon>Gunneridae</taxon>
        <taxon>Pentapetalae</taxon>
        <taxon>asterids</taxon>
        <taxon>lamiids</taxon>
        <taxon>Lamiales</taxon>
        <taxon>Orobanchaceae</taxon>
        <taxon>Buchnereae</taxon>
        <taxon>Striga</taxon>
    </lineage>
</organism>
<feature type="region of interest" description="Disordered" evidence="1">
    <location>
        <begin position="65"/>
        <end position="126"/>
    </location>
</feature>
<evidence type="ECO:0000313" key="3">
    <source>
        <dbReference type="Proteomes" id="UP001153555"/>
    </source>
</evidence>
<dbReference type="OrthoDB" id="785928at2759"/>
<dbReference type="PANTHER" id="PTHR37182:SF2">
    <property type="entry name" value="F24J8.11 PROTEIN"/>
    <property type="match status" value="1"/>
</dbReference>
<gene>
    <name evidence="2" type="ORF">SHERM_05381</name>
</gene>
<dbReference type="AlphaFoldDB" id="A0A9N7NV34"/>
<protein>
    <submittedName>
        <fullName evidence="2">Uncharacterized protein</fullName>
    </submittedName>
</protein>
<keyword evidence="3" id="KW-1185">Reference proteome</keyword>
<sequence>MAHFAPIRPHTPKPSISTHSSKTTYLPSPRLLKVLACSNVSYKEKHVQRRCLALVMASAAVALSSGGGNAVAAARRPPPPPPEEKKDPNLTGLTAKVLASKKRKEAMKDSIAKLRDKGKLIQEPSQ</sequence>
<comment type="caution">
    <text evidence="2">The sequence shown here is derived from an EMBL/GenBank/DDBJ whole genome shotgun (WGS) entry which is preliminary data.</text>
</comment>
<proteinExistence type="predicted"/>
<dbReference type="Proteomes" id="UP001153555">
    <property type="component" value="Unassembled WGS sequence"/>
</dbReference>
<accession>A0A9N7NV34</accession>
<name>A0A9N7NV34_STRHE</name>
<feature type="region of interest" description="Disordered" evidence="1">
    <location>
        <begin position="1"/>
        <end position="24"/>
    </location>
</feature>
<reference evidence="2" key="1">
    <citation type="submission" date="2019-12" db="EMBL/GenBank/DDBJ databases">
        <authorList>
            <person name="Scholes J."/>
        </authorList>
    </citation>
    <scope>NUCLEOTIDE SEQUENCE</scope>
</reference>
<dbReference type="PANTHER" id="PTHR37182">
    <property type="entry name" value="F24J8.11 PROTEIN"/>
    <property type="match status" value="1"/>
</dbReference>